<feature type="domain" description="Platelet-derived growth factor (PDGF) family profile" evidence="2">
    <location>
        <begin position="84"/>
        <end position="132"/>
    </location>
</feature>
<name>A0A6P7GKE1_DIAVI</name>
<evidence type="ECO:0000259" key="2">
    <source>
        <dbReference type="PROSITE" id="PS50278"/>
    </source>
</evidence>
<dbReference type="GO" id="GO:0008083">
    <property type="term" value="F:growth factor activity"/>
    <property type="evidence" value="ECO:0007669"/>
    <property type="project" value="InterPro"/>
</dbReference>
<dbReference type="PANTHER" id="PTHR21719:SF1">
    <property type="entry name" value="FI06402P-RELATED"/>
    <property type="match status" value="1"/>
</dbReference>
<protein>
    <submittedName>
        <fullName evidence="5">Uncharacterized protein LOC114343477</fullName>
    </submittedName>
</protein>
<gene>
    <name evidence="5" type="primary">LOC114343477</name>
</gene>
<feature type="signal peptide" evidence="1">
    <location>
        <begin position="1"/>
        <end position="22"/>
    </location>
</feature>
<keyword evidence="4" id="KW-1185">Reference proteome</keyword>
<evidence type="ECO:0000256" key="1">
    <source>
        <dbReference type="SAM" id="SignalP"/>
    </source>
</evidence>
<evidence type="ECO:0000313" key="5">
    <source>
        <dbReference type="RefSeq" id="XP_028150114.1"/>
    </source>
</evidence>
<dbReference type="SUPFAM" id="SSF57501">
    <property type="entry name" value="Cystine-knot cytokines"/>
    <property type="match status" value="1"/>
</dbReference>
<dbReference type="PROSITE" id="PS50278">
    <property type="entry name" value="PDGF_2"/>
    <property type="match status" value="1"/>
</dbReference>
<dbReference type="AlphaFoldDB" id="A0A6P7GKE1"/>
<reference evidence="5" key="1">
    <citation type="submission" date="2025-04" db="UniProtKB">
        <authorList>
            <consortium name="RefSeq"/>
        </authorList>
    </citation>
    <scope>IDENTIFICATION</scope>
    <source>
        <tissue evidence="5">Whole insect</tissue>
    </source>
</reference>
<dbReference type="InParanoid" id="A0A6P7GKE1"/>
<keyword evidence="1" id="KW-0732">Signal</keyword>
<organism evidence="5">
    <name type="scientific">Diabrotica virgifera virgifera</name>
    <name type="common">western corn rootworm</name>
    <dbReference type="NCBI Taxonomy" id="50390"/>
    <lineage>
        <taxon>Eukaryota</taxon>
        <taxon>Metazoa</taxon>
        <taxon>Ecdysozoa</taxon>
        <taxon>Arthropoda</taxon>
        <taxon>Hexapoda</taxon>
        <taxon>Insecta</taxon>
        <taxon>Pterygota</taxon>
        <taxon>Neoptera</taxon>
        <taxon>Endopterygota</taxon>
        <taxon>Coleoptera</taxon>
        <taxon>Polyphaga</taxon>
        <taxon>Cucujiformia</taxon>
        <taxon>Chrysomeloidea</taxon>
        <taxon>Chrysomelidae</taxon>
        <taxon>Galerucinae</taxon>
        <taxon>Diabroticina</taxon>
        <taxon>Diabroticites</taxon>
        <taxon>Diabrotica</taxon>
    </lineage>
</organism>
<dbReference type="OrthoDB" id="6677701at2759"/>
<dbReference type="EnsemblMetazoa" id="XM_050662909.1">
    <property type="protein sequence ID" value="XP_050518866.1"/>
    <property type="gene ID" value="LOC126892964"/>
</dbReference>
<dbReference type="InterPro" id="IPR000072">
    <property type="entry name" value="PDGF/VEGF_dom"/>
</dbReference>
<dbReference type="Proteomes" id="UP001652700">
    <property type="component" value="Unplaced"/>
</dbReference>
<dbReference type="GO" id="GO:0016020">
    <property type="term" value="C:membrane"/>
    <property type="evidence" value="ECO:0007669"/>
    <property type="project" value="InterPro"/>
</dbReference>
<proteinExistence type="predicted"/>
<feature type="chain" id="PRO_5028139290" evidence="1">
    <location>
        <begin position="23"/>
        <end position="136"/>
    </location>
</feature>
<evidence type="ECO:0000313" key="4">
    <source>
        <dbReference type="Proteomes" id="UP001652700"/>
    </source>
</evidence>
<dbReference type="Pfam" id="PF00341">
    <property type="entry name" value="PDGF"/>
    <property type="match status" value="1"/>
</dbReference>
<reference evidence="3" key="2">
    <citation type="submission" date="2025-05" db="UniProtKB">
        <authorList>
            <consortium name="EnsemblMetazoa"/>
        </authorList>
    </citation>
    <scope>IDENTIFICATION</scope>
</reference>
<dbReference type="Gene3D" id="2.10.90.10">
    <property type="entry name" value="Cystine-knot cytokines"/>
    <property type="match status" value="1"/>
</dbReference>
<dbReference type="InterPro" id="IPR029034">
    <property type="entry name" value="Cystine-knot_cytokine"/>
</dbReference>
<dbReference type="RefSeq" id="XP_028150114.1">
    <property type="nucleotide sequence ID" value="XM_028294313.1"/>
</dbReference>
<accession>A0A6P7GKE1</accession>
<sequence length="136" mass="15705">MCNLKVMVVLVFVSAGAISTGADMDEVSEHIKRVSTSKYPCRYPQPRVMYLREIIGDELWENKYKNDMRDIRPFHTVLHRCEGSGCCPKYNQRCKPADTETVTLKYVVITKQKFVEFPAENHTSCHCEEISDNLIK</sequence>
<dbReference type="GO" id="GO:0035099">
    <property type="term" value="P:hemocyte migration"/>
    <property type="evidence" value="ECO:0007669"/>
    <property type="project" value="TreeGrafter"/>
</dbReference>
<dbReference type="PANTHER" id="PTHR21719">
    <property type="entry name" value="FI06402P-RELATED"/>
    <property type="match status" value="1"/>
</dbReference>
<evidence type="ECO:0000313" key="3">
    <source>
        <dbReference type="EnsemblMetazoa" id="XP_050518866.1"/>
    </source>
</evidence>